<dbReference type="GO" id="GO:0000155">
    <property type="term" value="F:phosphorelay sensor kinase activity"/>
    <property type="evidence" value="ECO:0007669"/>
    <property type="project" value="InterPro"/>
</dbReference>
<evidence type="ECO:0000259" key="7">
    <source>
        <dbReference type="PROSITE" id="PS50109"/>
    </source>
</evidence>
<dbReference type="Gene3D" id="1.10.287.130">
    <property type="match status" value="1"/>
</dbReference>
<evidence type="ECO:0000256" key="5">
    <source>
        <dbReference type="ARBA" id="ARBA00022777"/>
    </source>
</evidence>
<dbReference type="Gene3D" id="3.30.565.10">
    <property type="entry name" value="Histidine kinase-like ATPase, C-terminal domain"/>
    <property type="match status" value="1"/>
</dbReference>
<feature type="domain" description="PAS" evidence="8">
    <location>
        <begin position="270"/>
        <end position="303"/>
    </location>
</feature>
<dbReference type="InterPro" id="IPR001610">
    <property type="entry name" value="PAC"/>
</dbReference>
<accession>G0IZS2</accession>
<dbReference type="InterPro" id="IPR052162">
    <property type="entry name" value="Sensor_kinase/Photoreceptor"/>
</dbReference>
<evidence type="ECO:0000313" key="10">
    <source>
        <dbReference type="EMBL" id="AEL25736.1"/>
    </source>
</evidence>
<feature type="domain" description="Histidine kinase" evidence="7">
    <location>
        <begin position="531"/>
        <end position="745"/>
    </location>
</feature>
<dbReference type="CDD" id="cd00130">
    <property type="entry name" value="PAS"/>
    <property type="match status" value="2"/>
</dbReference>
<dbReference type="RefSeq" id="WP_014020031.1">
    <property type="nucleotide sequence ID" value="NC_015914.1"/>
</dbReference>
<dbReference type="eggNOG" id="COG4251">
    <property type="taxonomic scope" value="Bacteria"/>
</dbReference>
<sequence>MSAYEEENLRWSEVLVSCDVGAWELDPTSLILRFSPSGQKILGIELAKFETFSHFAEYFAEPYKAPIQKIFNRLIKEKVGFDEFFKLKNDTCIRLKGKFLSKNGRLRFIGTVERTETIEKTSVVAPSSAHYYGNLFEINPMPIIIWDCDTQKIIDGNREAILKYGYTKEALLELSIMDIIPKEDINLNNCFTGAEIVGTEVQQRICQHFTKSGESFFAKMQSKPLLIDGKSCVMELITDFTSQLEAEEQLLDSVQELSDYRFALDESCLVLILDENKKIDYLNRKFLDISGYQAAEISGKSPVVIYEENQALKDCLAAVSQGKMWRGELKGIKKKRGVFWIDTVITPFKDNSGKTYQYIWVGYDVTEKHKADESLFKERFLLRSIIDNLPIQIYVKDIMGRHIINNKTQYRDFLGAETEEETLRKTVFDYFPYEVAKKMTVIDRHVIIEGQSVKNLEESYTNANGQLRWFLTSKVALKNASNKIVGLVGMTRDVTDRKEEEAVLQNLNTELTKKAKALEQSNQELEQFAYIASHDLQEPLRMITGFVSLLEKKYSSKLDEKGIQYMHFVVDGATRMRNIIMDLLTYSRVGREGEKLKETDIGEIISNALNLQKTLIDQKGANISVGPMPKLKVPVSPLNQVFLNLINNSLKYQLEGATPRIKISAKERKDSWEFSVKDNGIGIPPKSQDKVFILFSRLHANSKYSGTGIGLAMCKKIIENLGGHIYFKSKENEGSTFYFTVPKEIF</sequence>
<dbReference type="SMART" id="SM00091">
    <property type="entry name" value="PAS"/>
    <property type="match status" value="3"/>
</dbReference>
<dbReference type="PANTHER" id="PTHR43304:SF1">
    <property type="entry name" value="PAC DOMAIN-CONTAINING PROTEIN"/>
    <property type="match status" value="1"/>
</dbReference>
<dbReference type="PROSITE" id="PS50113">
    <property type="entry name" value="PAC"/>
    <property type="match status" value="2"/>
</dbReference>
<dbReference type="SUPFAM" id="SSF55785">
    <property type="entry name" value="PYP-like sensor domain (PAS domain)"/>
    <property type="match status" value="3"/>
</dbReference>
<feature type="domain" description="PAC" evidence="9">
    <location>
        <begin position="454"/>
        <end position="506"/>
    </location>
</feature>
<dbReference type="eggNOG" id="COG2202">
    <property type="taxonomic scope" value="Bacteria"/>
</dbReference>
<dbReference type="FunFam" id="3.30.565.10:FF:000006">
    <property type="entry name" value="Sensor histidine kinase WalK"/>
    <property type="match status" value="1"/>
</dbReference>
<dbReference type="SUPFAM" id="SSF55874">
    <property type="entry name" value="ATPase domain of HSP90 chaperone/DNA topoisomerase II/histidine kinase"/>
    <property type="match status" value="1"/>
</dbReference>
<organism evidence="10 11">
    <name type="scientific">Cyclobacterium marinum (strain ATCC 25205 / DSM 745 / LMG 13164 / NCIMB 1802)</name>
    <name type="common">Flectobacillus marinus</name>
    <dbReference type="NCBI Taxonomy" id="880070"/>
    <lineage>
        <taxon>Bacteria</taxon>
        <taxon>Pseudomonadati</taxon>
        <taxon>Bacteroidota</taxon>
        <taxon>Cytophagia</taxon>
        <taxon>Cytophagales</taxon>
        <taxon>Cyclobacteriaceae</taxon>
        <taxon>Cyclobacterium</taxon>
    </lineage>
</organism>
<dbReference type="HOGENOM" id="CLU_000445_114_71_10"/>
<keyword evidence="4" id="KW-0808">Transferase</keyword>
<dbReference type="InterPro" id="IPR035965">
    <property type="entry name" value="PAS-like_dom_sf"/>
</dbReference>
<dbReference type="EMBL" id="CP002955">
    <property type="protein sequence ID" value="AEL25736.1"/>
    <property type="molecule type" value="Genomic_DNA"/>
</dbReference>
<keyword evidence="3" id="KW-0597">Phosphoprotein</keyword>
<dbReference type="KEGG" id="cmr:Cycma_1989"/>
<dbReference type="InterPro" id="IPR013656">
    <property type="entry name" value="PAS_4"/>
</dbReference>
<dbReference type="InterPro" id="IPR036097">
    <property type="entry name" value="HisK_dim/P_sf"/>
</dbReference>
<dbReference type="STRING" id="880070.Cycma_1989"/>
<dbReference type="AlphaFoldDB" id="G0IZS2"/>
<gene>
    <name evidence="10" type="ordered locus">Cycma_1989</name>
</gene>
<evidence type="ECO:0000259" key="8">
    <source>
        <dbReference type="PROSITE" id="PS50112"/>
    </source>
</evidence>
<dbReference type="InterPro" id="IPR003661">
    <property type="entry name" value="HisK_dim/P_dom"/>
</dbReference>
<keyword evidence="6" id="KW-0175">Coiled coil</keyword>
<evidence type="ECO:0000313" key="11">
    <source>
        <dbReference type="Proteomes" id="UP000001635"/>
    </source>
</evidence>
<dbReference type="SMART" id="SM00387">
    <property type="entry name" value="HATPase_c"/>
    <property type="match status" value="1"/>
</dbReference>
<keyword evidence="11" id="KW-1185">Reference proteome</keyword>
<dbReference type="Pfam" id="PF13426">
    <property type="entry name" value="PAS_9"/>
    <property type="match status" value="2"/>
</dbReference>
<dbReference type="Proteomes" id="UP000001635">
    <property type="component" value="Chromosome"/>
</dbReference>
<dbReference type="SUPFAM" id="SSF47384">
    <property type="entry name" value="Homodimeric domain of signal transducing histidine kinase"/>
    <property type="match status" value="1"/>
</dbReference>
<dbReference type="PROSITE" id="PS50109">
    <property type="entry name" value="HIS_KIN"/>
    <property type="match status" value="1"/>
</dbReference>
<dbReference type="Gene3D" id="3.30.450.20">
    <property type="entry name" value="PAS domain"/>
    <property type="match status" value="3"/>
</dbReference>
<evidence type="ECO:0000256" key="6">
    <source>
        <dbReference type="SAM" id="Coils"/>
    </source>
</evidence>
<dbReference type="OrthoDB" id="905895at2"/>
<protein>
    <recommendedName>
        <fullName evidence="2">histidine kinase</fullName>
        <ecNumber evidence="2">2.7.13.3</ecNumber>
    </recommendedName>
</protein>
<dbReference type="InterPro" id="IPR004358">
    <property type="entry name" value="Sig_transdc_His_kin-like_C"/>
</dbReference>
<evidence type="ECO:0000256" key="2">
    <source>
        <dbReference type="ARBA" id="ARBA00012438"/>
    </source>
</evidence>
<dbReference type="InterPro" id="IPR000014">
    <property type="entry name" value="PAS"/>
</dbReference>
<dbReference type="InterPro" id="IPR003594">
    <property type="entry name" value="HATPase_dom"/>
</dbReference>
<dbReference type="InterPro" id="IPR036890">
    <property type="entry name" value="HATPase_C_sf"/>
</dbReference>
<evidence type="ECO:0000256" key="3">
    <source>
        <dbReference type="ARBA" id="ARBA00022553"/>
    </source>
</evidence>
<evidence type="ECO:0000256" key="1">
    <source>
        <dbReference type="ARBA" id="ARBA00000085"/>
    </source>
</evidence>
<dbReference type="PRINTS" id="PR00344">
    <property type="entry name" value="BCTRLSENSOR"/>
</dbReference>
<keyword evidence="5 10" id="KW-0418">Kinase</keyword>
<feature type="coiled-coil region" evidence="6">
    <location>
        <begin position="497"/>
        <end position="528"/>
    </location>
</feature>
<dbReference type="CDD" id="cd00082">
    <property type="entry name" value="HisKA"/>
    <property type="match status" value="1"/>
</dbReference>
<dbReference type="Pfam" id="PF02518">
    <property type="entry name" value="HATPase_c"/>
    <property type="match status" value="1"/>
</dbReference>
<dbReference type="InterPro" id="IPR000700">
    <property type="entry name" value="PAS-assoc_C"/>
</dbReference>
<dbReference type="Pfam" id="PF08448">
    <property type="entry name" value="PAS_4"/>
    <property type="match status" value="1"/>
</dbReference>
<reference evidence="11" key="1">
    <citation type="submission" date="2011-07" db="EMBL/GenBank/DDBJ databases">
        <title>The complete genome of Cyclobacterium marinum DSM 745.</title>
        <authorList>
            <person name="Lucas S."/>
            <person name="Han J."/>
            <person name="Lapidus A."/>
            <person name="Bruce D."/>
            <person name="Goodwin L."/>
            <person name="Pitluck S."/>
            <person name="Peters L."/>
            <person name="Kyrpides N."/>
            <person name="Mavromatis K."/>
            <person name="Ivanova N."/>
            <person name="Ovchinnikova G."/>
            <person name="Chertkov O."/>
            <person name="Detter J.C."/>
            <person name="Tapia R."/>
            <person name="Han C."/>
            <person name="Land M."/>
            <person name="Hauser L."/>
            <person name="Markowitz V."/>
            <person name="Cheng J.-F."/>
            <person name="Hugenholtz P."/>
            <person name="Woyke T."/>
            <person name="Wu D."/>
            <person name="Tindall B."/>
            <person name="Schuetze A."/>
            <person name="Brambilla E."/>
            <person name="Klenk H.-P."/>
            <person name="Eisen J.A."/>
        </authorList>
    </citation>
    <scope>NUCLEOTIDE SEQUENCE [LARGE SCALE GENOMIC DNA]</scope>
    <source>
        <strain evidence="11">ATCC 25205 / DSM 745 / LMG 13164 / NCIMB 1802</strain>
    </source>
</reference>
<name>G0IZS2_CYCMS</name>
<dbReference type="InterPro" id="IPR005467">
    <property type="entry name" value="His_kinase_dom"/>
</dbReference>
<dbReference type="Pfam" id="PF00512">
    <property type="entry name" value="HisKA"/>
    <property type="match status" value="1"/>
</dbReference>
<proteinExistence type="predicted"/>
<dbReference type="PANTHER" id="PTHR43304">
    <property type="entry name" value="PHYTOCHROME-LIKE PROTEIN CPH1"/>
    <property type="match status" value="1"/>
</dbReference>
<dbReference type="PROSITE" id="PS50112">
    <property type="entry name" value="PAS"/>
    <property type="match status" value="1"/>
</dbReference>
<feature type="domain" description="PAC" evidence="9">
    <location>
        <begin position="325"/>
        <end position="377"/>
    </location>
</feature>
<dbReference type="EC" id="2.7.13.3" evidence="2"/>
<comment type="catalytic activity">
    <reaction evidence="1">
        <text>ATP + protein L-histidine = ADP + protein N-phospho-L-histidine.</text>
        <dbReference type="EC" id="2.7.13.3"/>
    </reaction>
</comment>
<evidence type="ECO:0000256" key="4">
    <source>
        <dbReference type="ARBA" id="ARBA00022679"/>
    </source>
</evidence>
<evidence type="ECO:0000259" key="9">
    <source>
        <dbReference type="PROSITE" id="PS50113"/>
    </source>
</evidence>
<dbReference type="SMART" id="SM00388">
    <property type="entry name" value="HisKA"/>
    <property type="match status" value="1"/>
</dbReference>
<dbReference type="NCBIfam" id="TIGR00229">
    <property type="entry name" value="sensory_box"/>
    <property type="match status" value="3"/>
</dbReference>
<dbReference type="SMART" id="SM00086">
    <property type="entry name" value="PAC"/>
    <property type="match status" value="2"/>
</dbReference>